<keyword evidence="9" id="KW-0811">Translocation</keyword>
<dbReference type="EMBL" id="JADNYJ010000321">
    <property type="protein sequence ID" value="KAF8871139.1"/>
    <property type="molecule type" value="Genomic_DNA"/>
</dbReference>
<evidence type="ECO:0000256" key="5">
    <source>
        <dbReference type="ARBA" id="ARBA00022692"/>
    </source>
</evidence>
<dbReference type="PANTHER" id="PTHR13269">
    <property type="entry name" value="NUCLEOPORIN NDC1"/>
    <property type="match status" value="1"/>
</dbReference>
<evidence type="ECO:0000256" key="1">
    <source>
        <dbReference type="ARBA" id="ARBA00004232"/>
    </source>
</evidence>
<dbReference type="GO" id="GO:0031965">
    <property type="term" value="C:nuclear membrane"/>
    <property type="evidence" value="ECO:0007669"/>
    <property type="project" value="UniProtKB-SubCell"/>
</dbReference>
<dbReference type="Proteomes" id="UP000724874">
    <property type="component" value="Unassembled WGS sequence"/>
</dbReference>
<dbReference type="AlphaFoldDB" id="A0A9P5N8V5"/>
<keyword evidence="8 14" id="KW-1133">Transmembrane helix</keyword>
<evidence type="ECO:0000313" key="15">
    <source>
        <dbReference type="EMBL" id="KAF8871139.1"/>
    </source>
</evidence>
<feature type="transmembrane region" description="Helical" evidence="14">
    <location>
        <begin position="164"/>
        <end position="182"/>
    </location>
</feature>
<dbReference type="GO" id="GO:0005816">
    <property type="term" value="C:spindle pole body"/>
    <property type="evidence" value="ECO:0007669"/>
    <property type="project" value="TreeGrafter"/>
</dbReference>
<name>A0A9P5N8V5_GYMJU</name>
<comment type="subcellular location">
    <subcellularLocation>
        <location evidence="1">Nucleus membrane</location>
        <topology evidence="1">Multi-pass membrane protein</topology>
    </subcellularLocation>
    <subcellularLocation>
        <location evidence="2">Nucleus</location>
        <location evidence="2">Nuclear pore complex</location>
    </subcellularLocation>
</comment>
<dbReference type="GO" id="GO:0006999">
    <property type="term" value="P:nuclear pore organization"/>
    <property type="evidence" value="ECO:0007669"/>
    <property type="project" value="TreeGrafter"/>
</dbReference>
<evidence type="ECO:0000256" key="12">
    <source>
        <dbReference type="ARBA" id="ARBA00023242"/>
    </source>
</evidence>
<feature type="compositionally biased region" description="Polar residues" evidence="13">
    <location>
        <begin position="405"/>
        <end position="414"/>
    </location>
</feature>
<reference evidence="15" key="1">
    <citation type="submission" date="2020-11" db="EMBL/GenBank/DDBJ databases">
        <authorList>
            <consortium name="DOE Joint Genome Institute"/>
            <person name="Ahrendt S."/>
            <person name="Riley R."/>
            <person name="Andreopoulos W."/>
            <person name="LaButti K."/>
            <person name="Pangilinan J."/>
            <person name="Ruiz-duenas F.J."/>
            <person name="Barrasa J.M."/>
            <person name="Sanchez-Garcia M."/>
            <person name="Camarero S."/>
            <person name="Miyauchi S."/>
            <person name="Serrano A."/>
            <person name="Linde D."/>
            <person name="Babiker R."/>
            <person name="Drula E."/>
            <person name="Ayuso-Fernandez I."/>
            <person name="Pacheco R."/>
            <person name="Padilla G."/>
            <person name="Ferreira P."/>
            <person name="Barriuso J."/>
            <person name="Kellner H."/>
            <person name="Castanera R."/>
            <person name="Alfaro M."/>
            <person name="Ramirez L."/>
            <person name="Pisabarro A.G."/>
            <person name="Kuo A."/>
            <person name="Tritt A."/>
            <person name="Lipzen A."/>
            <person name="He G."/>
            <person name="Yan M."/>
            <person name="Ng V."/>
            <person name="Cullen D."/>
            <person name="Martin F."/>
            <person name="Rosso M.-N."/>
            <person name="Henrissat B."/>
            <person name="Hibbett D."/>
            <person name="Martinez A.T."/>
            <person name="Grigoriev I.V."/>
        </authorList>
    </citation>
    <scope>NUCLEOTIDE SEQUENCE</scope>
    <source>
        <strain evidence="15">AH 44721</strain>
    </source>
</reference>
<evidence type="ECO:0000256" key="4">
    <source>
        <dbReference type="ARBA" id="ARBA00022448"/>
    </source>
</evidence>
<evidence type="ECO:0000256" key="7">
    <source>
        <dbReference type="ARBA" id="ARBA00022927"/>
    </source>
</evidence>
<evidence type="ECO:0000256" key="3">
    <source>
        <dbReference type="ARBA" id="ARBA00005760"/>
    </source>
</evidence>
<evidence type="ECO:0000256" key="13">
    <source>
        <dbReference type="SAM" id="MobiDB-lite"/>
    </source>
</evidence>
<accession>A0A9P5N8V5</accession>
<organism evidence="15 16">
    <name type="scientific">Gymnopilus junonius</name>
    <name type="common">Spectacular rustgill mushroom</name>
    <name type="synonym">Gymnopilus spectabilis subsp. junonius</name>
    <dbReference type="NCBI Taxonomy" id="109634"/>
    <lineage>
        <taxon>Eukaryota</taxon>
        <taxon>Fungi</taxon>
        <taxon>Dikarya</taxon>
        <taxon>Basidiomycota</taxon>
        <taxon>Agaricomycotina</taxon>
        <taxon>Agaricomycetes</taxon>
        <taxon>Agaricomycetidae</taxon>
        <taxon>Agaricales</taxon>
        <taxon>Agaricineae</taxon>
        <taxon>Hymenogastraceae</taxon>
        <taxon>Gymnopilus</taxon>
    </lineage>
</organism>
<dbReference type="Pfam" id="PF09531">
    <property type="entry name" value="Ndc1_Nup"/>
    <property type="match status" value="1"/>
</dbReference>
<comment type="similarity">
    <text evidence="3">Belongs to the NDC1 family.</text>
</comment>
<evidence type="ECO:0000313" key="16">
    <source>
        <dbReference type="Proteomes" id="UP000724874"/>
    </source>
</evidence>
<dbReference type="GO" id="GO:0051028">
    <property type="term" value="P:mRNA transport"/>
    <property type="evidence" value="ECO:0007669"/>
    <property type="project" value="UniProtKB-KW"/>
</dbReference>
<gene>
    <name evidence="15" type="ORF">CPB84DRAFT_1801216</name>
</gene>
<feature type="transmembrane region" description="Helical" evidence="14">
    <location>
        <begin position="105"/>
        <end position="127"/>
    </location>
</feature>
<keyword evidence="11 14" id="KW-0472">Membrane</keyword>
<keyword evidence="6" id="KW-0509">mRNA transport</keyword>
<feature type="transmembrane region" description="Helical" evidence="14">
    <location>
        <begin position="139"/>
        <end position="158"/>
    </location>
</feature>
<evidence type="ECO:0000256" key="14">
    <source>
        <dbReference type="SAM" id="Phobius"/>
    </source>
</evidence>
<dbReference type="PANTHER" id="PTHR13269:SF6">
    <property type="entry name" value="NUCLEOPORIN NDC1"/>
    <property type="match status" value="1"/>
</dbReference>
<evidence type="ECO:0000256" key="2">
    <source>
        <dbReference type="ARBA" id="ARBA00004567"/>
    </source>
</evidence>
<evidence type="ECO:0000256" key="10">
    <source>
        <dbReference type="ARBA" id="ARBA00023132"/>
    </source>
</evidence>
<dbReference type="GO" id="GO:0030674">
    <property type="term" value="F:protein-macromolecule adaptor activity"/>
    <property type="evidence" value="ECO:0007669"/>
    <property type="project" value="TreeGrafter"/>
</dbReference>
<dbReference type="GO" id="GO:0070762">
    <property type="term" value="C:nuclear pore transmembrane ring"/>
    <property type="evidence" value="ECO:0007669"/>
    <property type="project" value="TreeGrafter"/>
</dbReference>
<dbReference type="GO" id="GO:0070631">
    <property type="term" value="P:spindle pole body localization"/>
    <property type="evidence" value="ECO:0007669"/>
    <property type="project" value="TreeGrafter"/>
</dbReference>
<proteinExistence type="inferred from homology"/>
<feature type="region of interest" description="Disordered" evidence="13">
    <location>
        <begin position="394"/>
        <end position="419"/>
    </location>
</feature>
<keyword evidence="7" id="KW-0653">Protein transport</keyword>
<keyword evidence="5 14" id="KW-0812">Transmembrane</keyword>
<sequence length="633" mass="69607">MSTTVANASTHALVKSLFRHRLKYVLLLSALRWAAGGSVRGGRIWDGVFCELGDSALPVIVLRKVFLTRNTIKTALAQNSTRIAFVTYLASAVGALAIHETPHYLNGRLVFLLVLLVTSVAFNFMSYAVSNLQKLSKTLVVTVAIIIAVINSFLSISLRSRLRVAAALPAYTLQIPLVSLLLRPFTAHFLRGQWTLLLPFRHIALVVRAWGLATSTFLVWELADTLFEHIVSEPTPVSTFSPDANTTLVSGTTSSDRIYKFFAYAELKDLATATSAQSPASASRRSSIFGDQKTPLNLWSTLVRESLLLLGQDYQFFLRRGQPLPSAPAPTPVKPKIIPNPNVATPVTLLRQRVFRDDVQQPTGYAALDALAADGPLAKVVDGAATGHVPELFRSVRSPPATPAPSVQNMTVSTGPKPKAKTDDGVLKALLGFDVDVSFKGLWKLKLVQSLTAKLKALVPGTLQSLWTKYGRKELGERVVWFLKWWGEERKSRVVDASLPYRELDVVVVDVLSHLVCASLTEDTYGTVQRDIPRILEAFVSFLLAVEEYQIEISALVKPLPAGTTLTKKEREERHALEVEAWKAHEVLGFMGDGLKEGITRIVRTFGDKLLAFKFPPRIAGKLQVFMDYSGGQ</sequence>
<keyword evidence="4" id="KW-0813">Transport</keyword>
<evidence type="ECO:0000256" key="8">
    <source>
        <dbReference type="ARBA" id="ARBA00022989"/>
    </source>
</evidence>
<protein>
    <submittedName>
        <fullName evidence="15">Nucleoporin protein Ndc1-Nup</fullName>
    </submittedName>
</protein>
<evidence type="ECO:0000256" key="11">
    <source>
        <dbReference type="ARBA" id="ARBA00023136"/>
    </source>
</evidence>
<dbReference type="GO" id="GO:0015031">
    <property type="term" value="P:protein transport"/>
    <property type="evidence" value="ECO:0007669"/>
    <property type="project" value="UniProtKB-KW"/>
</dbReference>
<evidence type="ECO:0000256" key="6">
    <source>
        <dbReference type="ARBA" id="ARBA00022816"/>
    </source>
</evidence>
<keyword evidence="12" id="KW-0539">Nucleus</keyword>
<keyword evidence="10" id="KW-0906">Nuclear pore complex</keyword>
<keyword evidence="16" id="KW-1185">Reference proteome</keyword>
<comment type="caution">
    <text evidence="15">The sequence shown here is derived from an EMBL/GenBank/DDBJ whole genome shotgun (WGS) entry which is preliminary data.</text>
</comment>
<evidence type="ECO:0000256" key="9">
    <source>
        <dbReference type="ARBA" id="ARBA00023010"/>
    </source>
</evidence>
<dbReference type="OrthoDB" id="67850at2759"/>
<dbReference type="InterPro" id="IPR019049">
    <property type="entry name" value="Nucleoporin_prot_Ndc1/Nup"/>
</dbReference>